<dbReference type="PANTHER" id="PTHR46410">
    <property type="entry name" value="AT-RICH INTERACTIVE DOMAIN-CONTAINING PROTEIN 2"/>
    <property type="match status" value="1"/>
</dbReference>
<organism evidence="1 2">
    <name type="scientific">Rhamnella rubrinervis</name>
    <dbReference type="NCBI Taxonomy" id="2594499"/>
    <lineage>
        <taxon>Eukaryota</taxon>
        <taxon>Viridiplantae</taxon>
        <taxon>Streptophyta</taxon>
        <taxon>Embryophyta</taxon>
        <taxon>Tracheophyta</taxon>
        <taxon>Spermatophyta</taxon>
        <taxon>Magnoliopsida</taxon>
        <taxon>eudicotyledons</taxon>
        <taxon>Gunneridae</taxon>
        <taxon>Pentapetalae</taxon>
        <taxon>rosids</taxon>
        <taxon>fabids</taxon>
        <taxon>Rosales</taxon>
        <taxon>Rhamnaceae</taxon>
        <taxon>rhamnoid group</taxon>
        <taxon>Rhamneae</taxon>
        <taxon>Rhamnella</taxon>
    </lineage>
</organism>
<proteinExistence type="predicted"/>
<evidence type="ECO:0000313" key="2">
    <source>
        <dbReference type="Proteomes" id="UP000796880"/>
    </source>
</evidence>
<reference evidence="1" key="1">
    <citation type="submission" date="2020-03" db="EMBL/GenBank/DDBJ databases">
        <title>A high-quality chromosome-level genome assembly of a woody plant with both climbing and erect habits, Rhamnella rubrinervis.</title>
        <authorList>
            <person name="Lu Z."/>
            <person name="Yang Y."/>
            <person name="Zhu X."/>
            <person name="Sun Y."/>
        </authorList>
    </citation>
    <scope>NUCLEOTIDE SEQUENCE</scope>
    <source>
        <strain evidence="1">BYM</strain>
        <tissue evidence="1">Leaf</tissue>
    </source>
</reference>
<keyword evidence="2" id="KW-1185">Reference proteome</keyword>
<dbReference type="Proteomes" id="UP000796880">
    <property type="component" value="Unassembled WGS sequence"/>
</dbReference>
<dbReference type="PANTHER" id="PTHR46410:SF23">
    <property type="entry name" value="AT-RICH INTERACTIVE DOMAIN-CONTAINING PROTEIN 1 ISOFORM X1"/>
    <property type="match status" value="1"/>
</dbReference>
<sequence length="181" mass="21186">MLAWVTMITKDPCDPTIGLLPDKSKWKSYANVEAWKQVLLAREAIFSKRSIDSSVEQSYWQRMIGSRYHVMCLGSRIHPSMYDDQHGSGYNLRERLRCCKKLLFGSDFQAEVPEWIGETFESDSKWLGFKFWPLEKPEHRFLIERDPIGRGRHDSCGCQVPDSKGCVRFHVSEKNLRLKRE</sequence>
<dbReference type="AlphaFoldDB" id="A0A8K0GU91"/>
<protein>
    <submittedName>
        <fullName evidence="1">Uncharacterized protein</fullName>
    </submittedName>
</protein>
<gene>
    <name evidence="1" type="ORF">FNV43_RR15436</name>
</gene>
<name>A0A8K0GU91_9ROSA</name>
<accession>A0A8K0GU91</accession>
<dbReference type="EMBL" id="VOIH02000007">
    <property type="protein sequence ID" value="KAF3441522.1"/>
    <property type="molecule type" value="Genomic_DNA"/>
</dbReference>
<comment type="caution">
    <text evidence="1">The sequence shown here is derived from an EMBL/GenBank/DDBJ whole genome shotgun (WGS) entry which is preliminary data.</text>
</comment>
<evidence type="ECO:0000313" key="1">
    <source>
        <dbReference type="EMBL" id="KAF3441522.1"/>
    </source>
</evidence>
<dbReference type="OrthoDB" id="1938591at2759"/>